<dbReference type="SMART" id="SM00108">
    <property type="entry name" value="B_lectin"/>
    <property type="match status" value="2"/>
</dbReference>
<dbReference type="SMART" id="SM00220">
    <property type="entry name" value="S_TKc"/>
    <property type="match status" value="1"/>
</dbReference>
<dbReference type="PANTHER" id="PTHR32444:SF183">
    <property type="entry name" value="APPLE DOMAIN-CONTAINING PROTEIN"/>
    <property type="match status" value="1"/>
</dbReference>
<comment type="caution">
    <text evidence="12">Lacks conserved residue(s) required for the propagation of feature annotation.</text>
</comment>
<protein>
    <recommendedName>
        <fullName evidence="1">non-specific serine/threonine protein kinase</fullName>
        <ecNumber evidence="1">2.7.11.1</ecNumber>
    </recommendedName>
</protein>
<name>A0A9E7JY64_9LILI</name>
<dbReference type="Pfam" id="PF08276">
    <property type="entry name" value="PAN_2"/>
    <property type="match status" value="2"/>
</dbReference>
<dbReference type="PROSITE" id="PS50011">
    <property type="entry name" value="PROTEIN_KINASE_DOM"/>
    <property type="match status" value="1"/>
</dbReference>
<evidence type="ECO:0000256" key="1">
    <source>
        <dbReference type="ARBA" id="ARBA00012513"/>
    </source>
</evidence>
<organism evidence="19 20">
    <name type="scientific">Musa troglodytarum</name>
    <name type="common">fe'i banana</name>
    <dbReference type="NCBI Taxonomy" id="320322"/>
    <lineage>
        <taxon>Eukaryota</taxon>
        <taxon>Viridiplantae</taxon>
        <taxon>Streptophyta</taxon>
        <taxon>Embryophyta</taxon>
        <taxon>Tracheophyta</taxon>
        <taxon>Spermatophyta</taxon>
        <taxon>Magnoliopsida</taxon>
        <taxon>Liliopsida</taxon>
        <taxon>Zingiberales</taxon>
        <taxon>Musaceae</taxon>
        <taxon>Musa</taxon>
    </lineage>
</organism>
<evidence type="ECO:0000259" key="17">
    <source>
        <dbReference type="PROSITE" id="PS50927"/>
    </source>
</evidence>
<evidence type="ECO:0000256" key="2">
    <source>
        <dbReference type="ARBA" id="ARBA00022527"/>
    </source>
</evidence>
<dbReference type="GO" id="GO:0051707">
    <property type="term" value="P:response to other organism"/>
    <property type="evidence" value="ECO:0007669"/>
    <property type="project" value="UniProtKB-ARBA"/>
</dbReference>
<keyword evidence="13" id="KW-0472">Membrane</keyword>
<dbReference type="PROSITE" id="PS00108">
    <property type="entry name" value="PROTEIN_KINASE_ST"/>
    <property type="match status" value="1"/>
</dbReference>
<dbReference type="SUPFAM" id="SSF51110">
    <property type="entry name" value="alpha-D-mannose-specific plant lectins"/>
    <property type="match status" value="2"/>
</dbReference>
<evidence type="ECO:0000256" key="8">
    <source>
        <dbReference type="ARBA" id="ARBA00023157"/>
    </source>
</evidence>
<dbReference type="Gene3D" id="3.30.200.20">
    <property type="entry name" value="Phosphorylase Kinase, domain 1"/>
    <property type="match status" value="1"/>
</dbReference>
<dbReference type="InterPro" id="IPR000858">
    <property type="entry name" value="S_locus_glycoprot_dom"/>
</dbReference>
<feature type="domain" description="EGF-like" evidence="16">
    <location>
        <begin position="285"/>
        <end position="322"/>
    </location>
</feature>
<dbReference type="InterPro" id="IPR011009">
    <property type="entry name" value="Kinase-like_dom_sf"/>
</dbReference>
<dbReference type="PROSITE" id="PS50927">
    <property type="entry name" value="BULB_LECTIN"/>
    <property type="match status" value="2"/>
</dbReference>
<evidence type="ECO:0000256" key="14">
    <source>
        <dbReference type="SAM" id="SignalP"/>
    </source>
</evidence>
<dbReference type="SMART" id="SM00473">
    <property type="entry name" value="PAN_AP"/>
    <property type="match status" value="2"/>
</dbReference>
<dbReference type="PROSITE" id="PS50948">
    <property type="entry name" value="PAN"/>
    <property type="match status" value="2"/>
</dbReference>
<keyword evidence="6 19" id="KW-0418">Kinase</keyword>
<dbReference type="EMBL" id="CP097506">
    <property type="protein sequence ID" value="URD96674.1"/>
    <property type="molecule type" value="Genomic_DNA"/>
</dbReference>
<evidence type="ECO:0000256" key="6">
    <source>
        <dbReference type="ARBA" id="ARBA00022777"/>
    </source>
</evidence>
<evidence type="ECO:0000256" key="7">
    <source>
        <dbReference type="ARBA" id="ARBA00022840"/>
    </source>
</evidence>
<sequence length="1083" mass="119853">MTKASVLLYLLTTSILCSPATGGDTVTPAQPLVDDGGTSLISAGGNFELGFFSPVGSSNHYIGIWYHRIPVQTVVWVANRQQPVTGRSGKLSLETDGALVITDGKNSTVIWSSGSLALANPVARLLDNGNFVVKEGSDDDPSSFAWQSFDLLTDTLLPGMKVGWNLTSGLNRNLTAWRNVSDPAPSLYSAGFDVHGVPQIFLWSGSRRFWRGGSWNGRQFSGIQEMQTDNLFDMVFVVDAREIVYSFYMRDPSVVSRLVMNQWGIVQRFVWLEEREMWSVFWFAPKDQCDNMLSPCGPYGVCYPNESPMCKCLQGFHPKNPRSWDLRDGTDGCVRNTALDCRNGTDGFTTLSSVKIPDTSTSFVDRSMSLEQCEALCRRNCSCRAYASANISGSGSGSGCIIWTTELTDTKMYDSGSGQDIYVRLAAADLGSESSQSHRNHVVVIIIIVSALATFFLLSFACFVWRRKKRRNRYIDEEAHEQDLDLPLYDLDTMAGATGNFSMDNKLGEGGFGPVYKGKLGELQEIAVKRLSETSMQGLDEFKNEVTLIAKLQHRNLVRLLGCCIQAGERMLIYEYMPHGSLDSFLCIVGLANTVQHHRGIARGLLYLHHDSRFRIIHRDLKASNILLDKDLNPKISDFGLARMFGGRNRRKNQESRRDVLRCFGAGNRKWQKNRGVYQSSHHLNLLAHIWSLWNEGKGLELADGSMGQSSLPVAEVMRCIKVGLLCVQERPEDRPTMSSVVVMLGADSALLPQPRQPGFIVAKDPSETNSSTSKQDSSTNHTVVWVANRGNPVSNASGAELRLSDDGNLVVLNSFKVPVWSSNSTPSTSNASVAVLVDTGNLVLKDGSNSSTLFWQSFDHPTDTWMPRGWLGANKITGEYQNITSCENPAPGPSAQSMDPDGSNQYVILWNGSEIYWSRGLWNGQYFTGVPGTKESTAFNFTFVDNRDRKFATYTITDSAFITRYVIDSAGQGRQWYWLDTTEEWQTVFTQPLAHCDVYSLCGPFGICNQKSSQLCQYGFLLMSNVGLPANPRRLTGGSDKECKAAFLSNCSCTAYSFQNGCSIWSGALRSLRQLDNGDNEG</sequence>
<feature type="domain" description="Apple" evidence="18">
    <location>
        <begin position="1017"/>
        <end position="1083"/>
    </location>
</feature>
<accession>A0A9E7JY64</accession>
<evidence type="ECO:0000259" key="16">
    <source>
        <dbReference type="PROSITE" id="PS50026"/>
    </source>
</evidence>
<dbReference type="GO" id="GO:0005524">
    <property type="term" value="F:ATP binding"/>
    <property type="evidence" value="ECO:0007669"/>
    <property type="project" value="UniProtKB-KW"/>
</dbReference>
<evidence type="ECO:0000259" key="15">
    <source>
        <dbReference type="PROSITE" id="PS50011"/>
    </source>
</evidence>
<keyword evidence="4 14" id="KW-0732">Signal</keyword>
<reference evidence="19" key="1">
    <citation type="submission" date="2022-05" db="EMBL/GenBank/DDBJ databases">
        <title>The Musa troglodytarum L. genome provides insights into the mechanism of non-climacteric behaviour and enrichment of carotenoids.</title>
        <authorList>
            <person name="Wang J."/>
        </authorList>
    </citation>
    <scope>NUCLEOTIDE SEQUENCE</scope>
    <source>
        <tissue evidence="19">Leaf</tissue>
    </source>
</reference>
<dbReference type="CDD" id="cd01098">
    <property type="entry name" value="PAN_AP_plant"/>
    <property type="match status" value="2"/>
</dbReference>
<evidence type="ECO:0000256" key="11">
    <source>
        <dbReference type="ARBA" id="ARBA00048679"/>
    </source>
</evidence>
<feature type="signal peptide" evidence="14">
    <location>
        <begin position="1"/>
        <end position="22"/>
    </location>
</feature>
<keyword evidence="5" id="KW-0547">Nucleotide-binding</keyword>
<dbReference type="EC" id="2.7.11.1" evidence="1"/>
<dbReference type="OrthoDB" id="741567at2759"/>
<evidence type="ECO:0000256" key="13">
    <source>
        <dbReference type="SAM" id="Phobius"/>
    </source>
</evidence>
<keyword evidence="20" id="KW-1185">Reference proteome</keyword>
<feature type="transmembrane region" description="Helical" evidence="13">
    <location>
        <begin position="442"/>
        <end position="465"/>
    </location>
</feature>
<keyword evidence="13" id="KW-0812">Transmembrane</keyword>
<feature type="domain" description="Protein kinase" evidence="15">
    <location>
        <begin position="501"/>
        <end position="752"/>
    </location>
</feature>
<dbReference type="GO" id="GO:0004674">
    <property type="term" value="F:protein serine/threonine kinase activity"/>
    <property type="evidence" value="ECO:0007669"/>
    <property type="project" value="UniProtKB-KW"/>
</dbReference>
<feature type="domain" description="Bulb-type lectin" evidence="17">
    <location>
        <begin position="736"/>
        <end position="858"/>
    </location>
</feature>
<evidence type="ECO:0000256" key="5">
    <source>
        <dbReference type="ARBA" id="ARBA00022741"/>
    </source>
</evidence>
<dbReference type="FunFam" id="2.90.10.10:FF:000005">
    <property type="entry name" value="G-type lectin S-receptor-like serine/threonine-protein kinase"/>
    <property type="match status" value="1"/>
</dbReference>
<dbReference type="InterPro" id="IPR000719">
    <property type="entry name" value="Prot_kinase_dom"/>
</dbReference>
<keyword evidence="2" id="KW-0723">Serine/threonine-protein kinase</keyword>
<gene>
    <name evidence="19" type="ORF">MUK42_29306</name>
</gene>
<feature type="non-terminal residue" evidence="19">
    <location>
        <position position="1083"/>
    </location>
</feature>
<dbReference type="Proteomes" id="UP001055439">
    <property type="component" value="Chromosome 4"/>
</dbReference>
<evidence type="ECO:0000313" key="20">
    <source>
        <dbReference type="Proteomes" id="UP001055439"/>
    </source>
</evidence>
<feature type="domain" description="Bulb-type lectin" evidence="17">
    <location>
        <begin position="25"/>
        <end position="146"/>
    </location>
</feature>
<dbReference type="InterPro" id="IPR000742">
    <property type="entry name" value="EGF"/>
</dbReference>
<dbReference type="InterPro" id="IPR003609">
    <property type="entry name" value="Pan_app"/>
</dbReference>
<dbReference type="Pfam" id="PF00954">
    <property type="entry name" value="S_locus_glycop"/>
    <property type="match status" value="2"/>
</dbReference>
<evidence type="ECO:0000256" key="9">
    <source>
        <dbReference type="ARBA" id="ARBA00023180"/>
    </source>
</evidence>
<dbReference type="Gene3D" id="2.90.10.10">
    <property type="entry name" value="Bulb-type lectin domain"/>
    <property type="match status" value="2"/>
</dbReference>
<dbReference type="InterPro" id="IPR001245">
    <property type="entry name" value="Ser-Thr/Tyr_kinase_cat_dom"/>
</dbReference>
<dbReference type="SUPFAM" id="SSF56112">
    <property type="entry name" value="Protein kinase-like (PK-like)"/>
    <property type="match status" value="1"/>
</dbReference>
<keyword evidence="13" id="KW-1133">Transmembrane helix</keyword>
<dbReference type="InterPro" id="IPR001480">
    <property type="entry name" value="Bulb-type_lectin_dom"/>
</dbReference>
<dbReference type="AlphaFoldDB" id="A0A9E7JY64"/>
<dbReference type="PROSITE" id="PS50026">
    <property type="entry name" value="EGF_3"/>
    <property type="match status" value="1"/>
</dbReference>
<comment type="catalytic activity">
    <reaction evidence="11">
        <text>L-seryl-[protein] + ATP = O-phospho-L-seryl-[protein] + ADP + H(+)</text>
        <dbReference type="Rhea" id="RHEA:17989"/>
        <dbReference type="Rhea" id="RHEA-COMP:9863"/>
        <dbReference type="Rhea" id="RHEA-COMP:11604"/>
        <dbReference type="ChEBI" id="CHEBI:15378"/>
        <dbReference type="ChEBI" id="CHEBI:29999"/>
        <dbReference type="ChEBI" id="CHEBI:30616"/>
        <dbReference type="ChEBI" id="CHEBI:83421"/>
        <dbReference type="ChEBI" id="CHEBI:456216"/>
        <dbReference type="EC" id="2.7.11.1"/>
    </reaction>
</comment>
<evidence type="ECO:0000259" key="18">
    <source>
        <dbReference type="PROSITE" id="PS50948"/>
    </source>
</evidence>
<proteinExistence type="predicted"/>
<dbReference type="InterPro" id="IPR008271">
    <property type="entry name" value="Ser/Thr_kinase_AS"/>
</dbReference>
<dbReference type="Gene3D" id="1.10.510.10">
    <property type="entry name" value="Transferase(Phosphotransferase) domain 1"/>
    <property type="match status" value="2"/>
</dbReference>
<keyword evidence="12" id="KW-0245">EGF-like domain</keyword>
<dbReference type="Pfam" id="PF01453">
    <property type="entry name" value="B_lectin"/>
    <property type="match status" value="2"/>
</dbReference>
<keyword evidence="7" id="KW-0067">ATP-binding</keyword>
<keyword evidence="9" id="KW-0325">Glycoprotein</keyword>
<dbReference type="PANTHER" id="PTHR32444">
    <property type="entry name" value="BULB-TYPE LECTIN DOMAIN-CONTAINING PROTEIN"/>
    <property type="match status" value="1"/>
</dbReference>
<evidence type="ECO:0000313" key="19">
    <source>
        <dbReference type="EMBL" id="URD96674.1"/>
    </source>
</evidence>
<evidence type="ECO:0000256" key="12">
    <source>
        <dbReference type="PROSITE-ProRule" id="PRU00076"/>
    </source>
</evidence>
<dbReference type="CDD" id="cd00028">
    <property type="entry name" value="B_lectin"/>
    <property type="match status" value="2"/>
</dbReference>
<dbReference type="GO" id="GO:0048544">
    <property type="term" value="P:recognition of pollen"/>
    <property type="evidence" value="ECO:0007669"/>
    <property type="project" value="InterPro"/>
</dbReference>
<evidence type="ECO:0000256" key="10">
    <source>
        <dbReference type="ARBA" id="ARBA00047899"/>
    </source>
</evidence>
<dbReference type="InterPro" id="IPR036426">
    <property type="entry name" value="Bulb-type_lectin_dom_sf"/>
</dbReference>
<dbReference type="Pfam" id="PF07714">
    <property type="entry name" value="PK_Tyr_Ser-Thr"/>
    <property type="match status" value="1"/>
</dbReference>
<dbReference type="FunFam" id="3.30.200.20:FF:000195">
    <property type="entry name" value="G-type lectin S-receptor-like serine/threonine-protein kinase"/>
    <property type="match status" value="1"/>
</dbReference>
<keyword evidence="3" id="KW-0808">Transferase</keyword>
<feature type="chain" id="PRO_5039371970" description="non-specific serine/threonine protein kinase" evidence="14">
    <location>
        <begin position="23"/>
        <end position="1083"/>
    </location>
</feature>
<comment type="catalytic activity">
    <reaction evidence="10">
        <text>L-threonyl-[protein] + ATP = O-phospho-L-threonyl-[protein] + ADP + H(+)</text>
        <dbReference type="Rhea" id="RHEA:46608"/>
        <dbReference type="Rhea" id="RHEA-COMP:11060"/>
        <dbReference type="Rhea" id="RHEA-COMP:11605"/>
        <dbReference type="ChEBI" id="CHEBI:15378"/>
        <dbReference type="ChEBI" id="CHEBI:30013"/>
        <dbReference type="ChEBI" id="CHEBI:30616"/>
        <dbReference type="ChEBI" id="CHEBI:61977"/>
        <dbReference type="ChEBI" id="CHEBI:456216"/>
        <dbReference type="EC" id="2.7.11.1"/>
    </reaction>
</comment>
<dbReference type="FunFam" id="1.10.510.10:FF:001023">
    <property type="entry name" value="Os07g0541700 protein"/>
    <property type="match status" value="1"/>
</dbReference>
<evidence type="ECO:0000256" key="4">
    <source>
        <dbReference type="ARBA" id="ARBA00022729"/>
    </source>
</evidence>
<keyword evidence="8" id="KW-1015">Disulfide bond</keyword>
<feature type="domain" description="Apple" evidence="18">
    <location>
        <begin position="341"/>
        <end position="426"/>
    </location>
</feature>
<evidence type="ECO:0000256" key="3">
    <source>
        <dbReference type="ARBA" id="ARBA00022679"/>
    </source>
</evidence>